<feature type="transmembrane region" description="Helical" evidence="10">
    <location>
        <begin position="6"/>
        <end position="23"/>
    </location>
</feature>
<proteinExistence type="inferred from homology"/>
<dbReference type="InterPro" id="IPR036866">
    <property type="entry name" value="RibonucZ/Hydroxyglut_hydro"/>
</dbReference>
<evidence type="ECO:0000259" key="11">
    <source>
        <dbReference type="SMART" id="SM00849"/>
    </source>
</evidence>
<evidence type="ECO:0000256" key="8">
    <source>
        <dbReference type="ARBA" id="ARBA00022833"/>
    </source>
</evidence>
<keyword evidence="10" id="KW-0472">Membrane</keyword>
<comment type="cofactor">
    <cofactor evidence="2">
        <name>Zn(2+)</name>
        <dbReference type="ChEBI" id="CHEBI:29105"/>
    </cofactor>
</comment>
<evidence type="ECO:0000256" key="2">
    <source>
        <dbReference type="ARBA" id="ARBA00001947"/>
    </source>
</evidence>
<dbReference type="EMBL" id="HBGF01015888">
    <property type="protein sequence ID" value="CAD9107413.1"/>
    <property type="molecule type" value="Transcribed_RNA"/>
</dbReference>
<gene>
    <name evidence="12" type="ORF">NDES1114_LOCUS10424</name>
</gene>
<evidence type="ECO:0000256" key="6">
    <source>
        <dbReference type="ARBA" id="ARBA00022723"/>
    </source>
</evidence>
<dbReference type="PANTHER" id="PTHR11935:SF94">
    <property type="entry name" value="TENZING NORGAY, ISOFORM C"/>
    <property type="match status" value="1"/>
</dbReference>
<comment type="pathway">
    <text evidence="3">Secondary metabolite metabolism; methylglyoxal degradation; (R)-lactate from methylglyoxal: step 2/2.</text>
</comment>
<dbReference type="SUPFAM" id="SSF56281">
    <property type="entry name" value="Metallo-hydrolase/oxidoreductase"/>
    <property type="match status" value="1"/>
</dbReference>
<dbReference type="InterPro" id="IPR035680">
    <property type="entry name" value="Clx_II_MBL"/>
</dbReference>
<dbReference type="EC" id="3.1.2.6" evidence="5"/>
<evidence type="ECO:0000256" key="10">
    <source>
        <dbReference type="SAM" id="Phobius"/>
    </source>
</evidence>
<dbReference type="AlphaFoldDB" id="A0A7S1PYD4"/>
<dbReference type="Gene3D" id="3.60.15.10">
    <property type="entry name" value="Ribonuclease Z/Hydroxyacylglutathione hydrolase-like"/>
    <property type="match status" value="2"/>
</dbReference>
<dbReference type="CDD" id="cd07723">
    <property type="entry name" value="hydroxyacylglutathione_hydrolase_MBL-fold"/>
    <property type="match status" value="1"/>
</dbReference>
<keyword evidence="6" id="KW-0479">Metal-binding</keyword>
<evidence type="ECO:0000256" key="4">
    <source>
        <dbReference type="ARBA" id="ARBA00006759"/>
    </source>
</evidence>
<dbReference type="PANTHER" id="PTHR11935">
    <property type="entry name" value="BETA LACTAMASE DOMAIN"/>
    <property type="match status" value="1"/>
</dbReference>
<evidence type="ECO:0000256" key="5">
    <source>
        <dbReference type="ARBA" id="ARBA00011917"/>
    </source>
</evidence>
<dbReference type="GO" id="GO:0004416">
    <property type="term" value="F:hydroxyacylglutathione hydrolase activity"/>
    <property type="evidence" value="ECO:0007669"/>
    <property type="project" value="UniProtKB-EC"/>
</dbReference>
<feature type="domain" description="Metallo-beta-lactamase" evidence="11">
    <location>
        <begin position="108"/>
        <end position="272"/>
    </location>
</feature>
<keyword evidence="8" id="KW-0862">Zinc</keyword>
<feature type="transmembrane region" description="Helical" evidence="10">
    <location>
        <begin position="30"/>
        <end position="53"/>
    </location>
</feature>
<comment type="catalytic activity">
    <reaction evidence="1">
        <text>an S-(2-hydroxyacyl)glutathione + H2O = a 2-hydroxy carboxylate + glutathione + H(+)</text>
        <dbReference type="Rhea" id="RHEA:21864"/>
        <dbReference type="ChEBI" id="CHEBI:15377"/>
        <dbReference type="ChEBI" id="CHEBI:15378"/>
        <dbReference type="ChEBI" id="CHEBI:57925"/>
        <dbReference type="ChEBI" id="CHEBI:58896"/>
        <dbReference type="ChEBI" id="CHEBI:71261"/>
        <dbReference type="EC" id="3.1.2.6"/>
    </reaction>
</comment>
<dbReference type="Pfam" id="PF16123">
    <property type="entry name" value="HAGH_C"/>
    <property type="match status" value="1"/>
</dbReference>
<keyword evidence="10" id="KW-0812">Transmembrane</keyword>
<name>A0A7S1PYD4_NEODS</name>
<keyword evidence="10" id="KW-1133">Transmembrane helix</keyword>
<dbReference type="SMART" id="SM00849">
    <property type="entry name" value="Lactamase_B"/>
    <property type="match status" value="1"/>
</dbReference>
<accession>A0A7S1PYD4</accession>
<organism evidence="12">
    <name type="scientific">Neobodo designis</name>
    <name type="common">Flagellated protozoan</name>
    <name type="synonym">Bodo designis</name>
    <dbReference type="NCBI Taxonomy" id="312471"/>
    <lineage>
        <taxon>Eukaryota</taxon>
        <taxon>Discoba</taxon>
        <taxon>Euglenozoa</taxon>
        <taxon>Kinetoplastea</taxon>
        <taxon>Metakinetoplastina</taxon>
        <taxon>Neobodonida</taxon>
        <taxon>Neobodo</taxon>
    </lineage>
</organism>
<evidence type="ECO:0000256" key="7">
    <source>
        <dbReference type="ARBA" id="ARBA00022801"/>
    </source>
</evidence>
<dbReference type="InterPro" id="IPR032282">
    <property type="entry name" value="HAGH_C"/>
</dbReference>
<dbReference type="GO" id="GO:0046872">
    <property type="term" value="F:metal ion binding"/>
    <property type="evidence" value="ECO:0007669"/>
    <property type="project" value="UniProtKB-KW"/>
</dbReference>
<evidence type="ECO:0000256" key="3">
    <source>
        <dbReference type="ARBA" id="ARBA00004963"/>
    </source>
</evidence>
<comment type="similarity">
    <text evidence="4">Belongs to the metallo-beta-lactamase superfamily. Glyoxalase II family.</text>
</comment>
<dbReference type="Pfam" id="PF00753">
    <property type="entry name" value="Lactamase_B"/>
    <property type="match status" value="1"/>
</dbReference>
<protein>
    <recommendedName>
        <fullName evidence="5">hydroxyacylglutathione hydrolase</fullName>
        <ecNumber evidence="5">3.1.2.6</ecNumber>
    </recommendedName>
    <alternativeName>
        <fullName evidence="9">Glyoxalase II</fullName>
    </alternativeName>
</protein>
<dbReference type="InterPro" id="IPR001279">
    <property type="entry name" value="Metallo-B-lactamas"/>
</dbReference>
<sequence>MPVPIGVNWAVRLTAVIAIVSVVKDRFGTPACFAAMVGMFVSGFLPPVFPLLYRAYTTRTVGFRIRHVLHPRLPSHSTTIFGARRLVESGDGVASPGVFIVPVAVLADNYSYVIGCERTHTCAVVDPADPKRVLEAVQSLGYEIKLVLTTHKHWDHAGGNDELRAMLPDGVKFVGSEEDRPAACNMLVNDGAVLRFGDVEVQALLSPGHTTGHLMYKVRHAPSHDGNAASSGFLNADPTREANTGFAPLTHSLLAAMEPLYAFRTEAFANAKDPRVAGLSDRLNEPIKTVSNTFALFTGDCIFCGGCGAMFECRAATDVLLTYDLLHRLHAACPRALCFVGHEYTQRLFGELVQRYPKNVDLKRRYSDVCQWRKRDECTVPSTLADEAATNPLMTLDREELVRMATAGVAASDVETAVYLSTHRRTPAGKAITPQGS</sequence>
<keyword evidence="7" id="KW-0378">Hydrolase</keyword>
<evidence type="ECO:0000256" key="1">
    <source>
        <dbReference type="ARBA" id="ARBA00001623"/>
    </source>
</evidence>
<reference evidence="12" key="1">
    <citation type="submission" date="2021-01" db="EMBL/GenBank/DDBJ databases">
        <authorList>
            <person name="Corre E."/>
            <person name="Pelletier E."/>
            <person name="Niang G."/>
            <person name="Scheremetjew M."/>
            <person name="Finn R."/>
            <person name="Kale V."/>
            <person name="Holt S."/>
            <person name="Cochrane G."/>
            <person name="Meng A."/>
            <person name="Brown T."/>
            <person name="Cohen L."/>
        </authorList>
    </citation>
    <scope>NUCLEOTIDE SEQUENCE</scope>
    <source>
        <strain evidence="12">CCAP 1951/1</strain>
    </source>
</reference>
<evidence type="ECO:0000313" key="12">
    <source>
        <dbReference type="EMBL" id="CAD9107413.1"/>
    </source>
</evidence>
<evidence type="ECO:0000256" key="9">
    <source>
        <dbReference type="ARBA" id="ARBA00031044"/>
    </source>
</evidence>